<dbReference type="Proteomes" id="UP000611640">
    <property type="component" value="Chromosome"/>
</dbReference>
<dbReference type="InterPro" id="IPR032710">
    <property type="entry name" value="NTF2-like_dom_sf"/>
</dbReference>
<dbReference type="KEGG" id="atl:Athai_14300"/>
<evidence type="ECO:0000313" key="1">
    <source>
        <dbReference type="EMBL" id="BCJ33927.1"/>
    </source>
</evidence>
<keyword evidence="2" id="KW-1185">Reference proteome</keyword>
<protein>
    <recommendedName>
        <fullName evidence="3">SnoaL-like domain-containing protein</fullName>
    </recommendedName>
</protein>
<accession>A0A7R7DLR4</accession>
<dbReference type="Gene3D" id="3.10.450.50">
    <property type="match status" value="1"/>
</dbReference>
<dbReference type="AlphaFoldDB" id="A0A7R7DLR4"/>
<evidence type="ECO:0008006" key="3">
    <source>
        <dbReference type="Google" id="ProtNLM"/>
    </source>
</evidence>
<dbReference type="EMBL" id="AP023355">
    <property type="protein sequence ID" value="BCJ33927.1"/>
    <property type="molecule type" value="Genomic_DNA"/>
</dbReference>
<proteinExistence type="predicted"/>
<evidence type="ECO:0000313" key="2">
    <source>
        <dbReference type="Proteomes" id="UP000611640"/>
    </source>
</evidence>
<dbReference type="SUPFAM" id="SSF54427">
    <property type="entry name" value="NTF2-like"/>
    <property type="match status" value="1"/>
</dbReference>
<reference evidence="1 2" key="1">
    <citation type="submission" date="2020-08" db="EMBL/GenBank/DDBJ databases">
        <title>Whole genome shotgun sequence of Actinocatenispora thailandica NBRC 105041.</title>
        <authorList>
            <person name="Komaki H."/>
            <person name="Tamura T."/>
        </authorList>
    </citation>
    <scope>NUCLEOTIDE SEQUENCE [LARGE SCALE GENOMIC DNA]</scope>
    <source>
        <strain evidence="1 2">NBRC 105041</strain>
    </source>
</reference>
<gene>
    <name evidence="1" type="ORF">Athai_14300</name>
</gene>
<dbReference type="RefSeq" id="WP_203960732.1">
    <property type="nucleotide sequence ID" value="NZ_AP023355.1"/>
</dbReference>
<name>A0A7R7DLR4_9ACTN</name>
<sequence length="140" mass="15249">MHSTDATTLADRYLAQWNEPDPAARAAIITELWAPDAVHVLVHPPQQIRDAAAELAVPAPPLVVRGHDALRRRVDRAYQMFVASGEHVFVVDEVSVLMPAVYAVRWSMRSTANGTVDGGGADVITVDDAGRIRTDHQYVG</sequence>
<organism evidence="1 2">
    <name type="scientific">Actinocatenispora thailandica</name>
    <dbReference type="NCBI Taxonomy" id="227318"/>
    <lineage>
        <taxon>Bacteria</taxon>
        <taxon>Bacillati</taxon>
        <taxon>Actinomycetota</taxon>
        <taxon>Actinomycetes</taxon>
        <taxon>Micromonosporales</taxon>
        <taxon>Micromonosporaceae</taxon>
        <taxon>Actinocatenispora</taxon>
    </lineage>
</organism>